<keyword evidence="9" id="KW-1185">Reference proteome</keyword>
<dbReference type="Proteomes" id="UP000244441">
    <property type="component" value="Chromosome"/>
</dbReference>
<evidence type="ECO:0000256" key="6">
    <source>
        <dbReference type="SAM" id="Phobius"/>
    </source>
</evidence>
<evidence type="ECO:0000256" key="3">
    <source>
        <dbReference type="ARBA" id="ARBA00022692"/>
    </source>
</evidence>
<reference evidence="8 9" key="1">
    <citation type="submission" date="2018-01" db="EMBL/GenBank/DDBJ databases">
        <title>Genome sequence of a Cantenovulum-like bacteria.</title>
        <authorList>
            <person name="Tan W.R."/>
            <person name="Lau N.-S."/>
            <person name="Go F."/>
            <person name="Amirul A.-A.A."/>
        </authorList>
    </citation>
    <scope>NUCLEOTIDE SEQUENCE [LARGE SCALE GENOMIC DNA]</scope>
    <source>
        <strain evidence="8 9">CCB-QB4</strain>
    </source>
</reference>
<evidence type="ECO:0000313" key="9">
    <source>
        <dbReference type="Proteomes" id="UP000244441"/>
    </source>
</evidence>
<dbReference type="KEGG" id="cate:C2869_12540"/>
<evidence type="ECO:0000259" key="7">
    <source>
        <dbReference type="Pfam" id="PF06271"/>
    </source>
</evidence>
<dbReference type="Pfam" id="PF06271">
    <property type="entry name" value="RDD"/>
    <property type="match status" value="1"/>
</dbReference>
<dbReference type="OrthoDB" id="9793824at2"/>
<dbReference type="RefSeq" id="WP_108603260.1">
    <property type="nucleotide sequence ID" value="NZ_CP026604.1"/>
</dbReference>
<comment type="subcellular location">
    <subcellularLocation>
        <location evidence="1">Cell membrane</location>
        <topology evidence="1">Multi-pass membrane protein</topology>
    </subcellularLocation>
</comment>
<keyword evidence="3 6" id="KW-0812">Transmembrane</keyword>
<sequence length="172" mass="19295">MPDIISKNGFARAGLIRRIAAIIYDSLVVCALALAAAAIGMFFLGLAQTLGLFTTTGHQDLAAWLQAHTVIHILFQIYVLSCVCYFYIWFWSQGGQTVGMKAWRLRIQNESGHDISKKQALIRLASSVFGLGNLWLLFAPKYKLALQDYVAKCEVVVLTKDANQHKNWQKLY</sequence>
<dbReference type="GO" id="GO:0005886">
    <property type="term" value="C:plasma membrane"/>
    <property type="evidence" value="ECO:0007669"/>
    <property type="project" value="UniProtKB-SubCell"/>
</dbReference>
<protein>
    <recommendedName>
        <fullName evidence="7">RDD domain-containing protein</fullName>
    </recommendedName>
</protein>
<name>A0A2S0VSP9_9ALTE</name>
<keyword evidence="5 6" id="KW-0472">Membrane</keyword>
<dbReference type="EMBL" id="CP026604">
    <property type="protein sequence ID" value="AWB67213.1"/>
    <property type="molecule type" value="Genomic_DNA"/>
</dbReference>
<evidence type="ECO:0000313" key="8">
    <source>
        <dbReference type="EMBL" id="AWB67213.1"/>
    </source>
</evidence>
<dbReference type="AlphaFoldDB" id="A0A2S0VSP9"/>
<keyword evidence="2" id="KW-1003">Cell membrane</keyword>
<dbReference type="InterPro" id="IPR010432">
    <property type="entry name" value="RDD"/>
</dbReference>
<evidence type="ECO:0000256" key="2">
    <source>
        <dbReference type="ARBA" id="ARBA00022475"/>
    </source>
</evidence>
<accession>A0A2S0VSP9</accession>
<feature type="transmembrane region" description="Helical" evidence="6">
    <location>
        <begin position="21"/>
        <end position="47"/>
    </location>
</feature>
<dbReference type="PANTHER" id="PTHR36115">
    <property type="entry name" value="PROLINE-RICH ANTIGEN HOMOLOG-RELATED"/>
    <property type="match status" value="1"/>
</dbReference>
<evidence type="ECO:0000256" key="4">
    <source>
        <dbReference type="ARBA" id="ARBA00022989"/>
    </source>
</evidence>
<dbReference type="InterPro" id="IPR051791">
    <property type="entry name" value="Pra-immunoreactive"/>
</dbReference>
<evidence type="ECO:0000256" key="1">
    <source>
        <dbReference type="ARBA" id="ARBA00004651"/>
    </source>
</evidence>
<organism evidence="8 9">
    <name type="scientific">Saccharobesus litoralis</name>
    <dbReference type="NCBI Taxonomy" id="2172099"/>
    <lineage>
        <taxon>Bacteria</taxon>
        <taxon>Pseudomonadati</taxon>
        <taxon>Pseudomonadota</taxon>
        <taxon>Gammaproteobacteria</taxon>
        <taxon>Alteromonadales</taxon>
        <taxon>Alteromonadaceae</taxon>
        <taxon>Saccharobesus</taxon>
    </lineage>
</organism>
<evidence type="ECO:0000256" key="5">
    <source>
        <dbReference type="ARBA" id="ARBA00023136"/>
    </source>
</evidence>
<gene>
    <name evidence="8" type="ORF">C2869_12540</name>
</gene>
<dbReference type="PANTHER" id="PTHR36115:SF10">
    <property type="entry name" value="RDD DOMAIN-CONTAINING PROTEIN"/>
    <property type="match status" value="1"/>
</dbReference>
<feature type="domain" description="RDD" evidence="7">
    <location>
        <begin position="13"/>
        <end position="151"/>
    </location>
</feature>
<keyword evidence="4 6" id="KW-1133">Transmembrane helix</keyword>
<proteinExistence type="predicted"/>
<feature type="transmembrane region" description="Helical" evidence="6">
    <location>
        <begin position="120"/>
        <end position="138"/>
    </location>
</feature>
<feature type="transmembrane region" description="Helical" evidence="6">
    <location>
        <begin position="67"/>
        <end position="91"/>
    </location>
</feature>